<proteinExistence type="predicted"/>
<protein>
    <submittedName>
        <fullName evidence="1">Uncharacterized protein</fullName>
    </submittedName>
</protein>
<name>A0A1X2GJQ4_9FUNG</name>
<sequence>MTMCELAPVPRATPRWGRTQCTRSIKRARTARVTTVLSRPNNVLFCSSMTDSRSLWHAVGETQHTLSTITDKNNKIKNEASHSISLFSILDHISRWN</sequence>
<accession>A0A1X2GJQ4</accession>
<organism evidence="1 2">
    <name type="scientific">Hesseltinella vesiculosa</name>
    <dbReference type="NCBI Taxonomy" id="101127"/>
    <lineage>
        <taxon>Eukaryota</taxon>
        <taxon>Fungi</taxon>
        <taxon>Fungi incertae sedis</taxon>
        <taxon>Mucoromycota</taxon>
        <taxon>Mucoromycotina</taxon>
        <taxon>Mucoromycetes</taxon>
        <taxon>Mucorales</taxon>
        <taxon>Cunninghamellaceae</taxon>
        <taxon>Hesseltinella</taxon>
    </lineage>
</organism>
<evidence type="ECO:0000313" key="2">
    <source>
        <dbReference type="Proteomes" id="UP000242146"/>
    </source>
</evidence>
<evidence type="ECO:0000313" key="1">
    <source>
        <dbReference type="EMBL" id="ORX55215.1"/>
    </source>
</evidence>
<dbReference type="AlphaFoldDB" id="A0A1X2GJQ4"/>
<keyword evidence="2" id="KW-1185">Reference proteome</keyword>
<dbReference type="Proteomes" id="UP000242146">
    <property type="component" value="Unassembled WGS sequence"/>
</dbReference>
<comment type="caution">
    <text evidence="1">The sequence shown here is derived from an EMBL/GenBank/DDBJ whole genome shotgun (WGS) entry which is preliminary data.</text>
</comment>
<dbReference type="EMBL" id="MCGT01000012">
    <property type="protein sequence ID" value="ORX55215.1"/>
    <property type="molecule type" value="Genomic_DNA"/>
</dbReference>
<gene>
    <name evidence="1" type="ORF">DM01DRAFT_137812</name>
</gene>
<reference evidence="1 2" key="1">
    <citation type="submission" date="2016-07" db="EMBL/GenBank/DDBJ databases">
        <title>Pervasive Adenine N6-methylation of Active Genes in Fungi.</title>
        <authorList>
            <consortium name="DOE Joint Genome Institute"/>
            <person name="Mondo S.J."/>
            <person name="Dannebaum R.O."/>
            <person name="Kuo R.C."/>
            <person name="Labutti K."/>
            <person name="Haridas S."/>
            <person name="Kuo A."/>
            <person name="Salamov A."/>
            <person name="Ahrendt S.R."/>
            <person name="Lipzen A."/>
            <person name="Sullivan W."/>
            <person name="Andreopoulos W.B."/>
            <person name="Clum A."/>
            <person name="Lindquist E."/>
            <person name="Daum C."/>
            <person name="Ramamoorthy G.K."/>
            <person name="Gryganskyi A."/>
            <person name="Culley D."/>
            <person name="Magnuson J.K."/>
            <person name="James T.Y."/>
            <person name="O'Malley M.A."/>
            <person name="Stajich J.E."/>
            <person name="Spatafora J.W."/>
            <person name="Visel A."/>
            <person name="Grigoriev I.V."/>
        </authorList>
    </citation>
    <scope>NUCLEOTIDE SEQUENCE [LARGE SCALE GENOMIC DNA]</scope>
    <source>
        <strain evidence="1 2">NRRL 3301</strain>
    </source>
</reference>